<comment type="caution">
    <text evidence="2">The sequence shown here is derived from an EMBL/GenBank/DDBJ whole genome shotgun (WGS) entry which is preliminary data.</text>
</comment>
<dbReference type="EMBL" id="FCON02000071">
    <property type="protein sequence ID" value="SAL77448.1"/>
    <property type="molecule type" value="Genomic_DNA"/>
</dbReference>
<dbReference type="InterPro" id="IPR037523">
    <property type="entry name" value="VOC_core"/>
</dbReference>
<dbReference type="GO" id="GO:0051213">
    <property type="term" value="F:dioxygenase activity"/>
    <property type="evidence" value="ECO:0007669"/>
    <property type="project" value="UniProtKB-KW"/>
</dbReference>
<dbReference type="Gene3D" id="3.30.720.110">
    <property type="match status" value="1"/>
</dbReference>
<dbReference type="PANTHER" id="PTHR34109">
    <property type="entry name" value="BNAUNNG04460D PROTEIN-RELATED"/>
    <property type="match status" value="1"/>
</dbReference>
<organism evidence="2 3">
    <name type="scientific">Caballeronia choica</name>
    <dbReference type="NCBI Taxonomy" id="326476"/>
    <lineage>
        <taxon>Bacteria</taxon>
        <taxon>Pseudomonadati</taxon>
        <taxon>Pseudomonadota</taxon>
        <taxon>Betaproteobacteria</taxon>
        <taxon>Burkholderiales</taxon>
        <taxon>Burkholderiaceae</taxon>
        <taxon>Caballeronia</taxon>
    </lineage>
</organism>
<dbReference type="Pfam" id="PF00903">
    <property type="entry name" value="Glyoxalase"/>
    <property type="match status" value="1"/>
</dbReference>
<dbReference type="InterPro" id="IPR004360">
    <property type="entry name" value="Glyas_Fos-R_dOase_dom"/>
</dbReference>
<evidence type="ECO:0000313" key="3">
    <source>
        <dbReference type="Proteomes" id="UP000054770"/>
    </source>
</evidence>
<dbReference type="RefSeq" id="WP_087647249.1">
    <property type="nucleotide sequence ID" value="NZ_FCON02000071.1"/>
</dbReference>
<dbReference type="OrthoDB" id="9795306at2"/>
<dbReference type="PROSITE" id="PS51819">
    <property type="entry name" value="VOC"/>
    <property type="match status" value="1"/>
</dbReference>
<feature type="domain" description="VOC" evidence="1">
    <location>
        <begin position="11"/>
        <end position="136"/>
    </location>
</feature>
<dbReference type="InterPro" id="IPR029068">
    <property type="entry name" value="Glyas_Bleomycin-R_OHBP_Dase"/>
</dbReference>
<protein>
    <submittedName>
        <fullName evidence="2">Glyoxalase/bleomycin resistance protein/dioxygenase</fullName>
    </submittedName>
</protein>
<proteinExistence type="predicted"/>
<evidence type="ECO:0000313" key="2">
    <source>
        <dbReference type="EMBL" id="SAL77448.1"/>
    </source>
</evidence>
<sequence length="159" mass="17020">MNAQVDPIPEGCHGVTPYLTVAGGAAAIDFYTKVFGATEVFRLDAPGGRVGHAELEIGGGIVYLSDEFPEMDVHGPLAVGGTPVTLHLYVKDVDAVVQRAVDEGATLIRPVADQFYGDRGGKLRDPFGHLWWLATRIENVSAEEMRVRAEKLFGGQGQG</sequence>
<dbReference type="PANTHER" id="PTHR34109:SF1">
    <property type="entry name" value="VOC DOMAIN-CONTAINING PROTEIN"/>
    <property type="match status" value="1"/>
</dbReference>
<keyword evidence="3" id="KW-1185">Reference proteome</keyword>
<dbReference type="SUPFAM" id="SSF54593">
    <property type="entry name" value="Glyoxalase/Bleomycin resistance protein/Dihydroxybiphenyl dioxygenase"/>
    <property type="match status" value="1"/>
</dbReference>
<name>A0A158K8J6_9BURK</name>
<evidence type="ECO:0000259" key="1">
    <source>
        <dbReference type="PROSITE" id="PS51819"/>
    </source>
</evidence>
<dbReference type="CDD" id="cd07246">
    <property type="entry name" value="VOC_like"/>
    <property type="match status" value="1"/>
</dbReference>
<dbReference type="Proteomes" id="UP000054770">
    <property type="component" value="Unassembled WGS sequence"/>
</dbReference>
<reference evidence="2" key="1">
    <citation type="submission" date="2016-01" db="EMBL/GenBank/DDBJ databases">
        <authorList>
            <person name="Peeters C."/>
        </authorList>
    </citation>
    <scope>NUCLEOTIDE SEQUENCE [LARGE SCALE GENOMIC DNA]</scope>
    <source>
        <strain evidence="2">LMG 22940</strain>
    </source>
</reference>
<accession>A0A158K8J6</accession>
<dbReference type="Gene3D" id="3.30.720.120">
    <property type="match status" value="1"/>
</dbReference>
<gene>
    <name evidence="2" type="ORF">AWB68_05202</name>
</gene>
<dbReference type="AlphaFoldDB" id="A0A158K8J6"/>